<proteinExistence type="inferred from homology"/>
<dbReference type="Gene3D" id="2.160.10.10">
    <property type="entry name" value="Hexapeptide repeat proteins"/>
    <property type="match status" value="1"/>
</dbReference>
<keyword evidence="4" id="KW-0396">Initiation factor</keyword>
<dbReference type="PANTHER" id="PTHR45989:SF1">
    <property type="entry name" value="TRANSLATION INITIATION FACTOR EIF-2B SUBUNIT GAMMA"/>
    <property type="match status" value="1"/>
</dbReference>
<feature type="domain" description="Glucose-1-phosphate adenylyltransferase/Bifunctional protein GlmU-like C-terminal hexapeptide" evidence="11">
    <location>
        <begin position="378"/>
        <end position="446"/>
    </location>
</feature>
<protein>
    <recommendedName>
        <fullName evidence="6">Translation initiation factor eIF2B subunit gamma</fullName>
    </recommendedName>
    <alternativeName>
        <fullName evidence="7">eIF2B GDP-GTP exchange factor subunit gamma</fullName>
    </alternativeName>
</protein>
<comment type="subunit">
    <text evidence="9">Component of the translation initiation factor 2B (eIF2B) complex which is a heterodecamer of two sets of five different subunits: alpha, beta, gamma, delta and epsilon. Subunits alpha, beta and delta comprise a regulatory subcomplex and subunits epsilon and gamma comprise a catalytic subcomplex. Within the complex, the hexameric regulatory complex resides at the center, with the two heterodimeric catalytic subcomplexes bound on opposite sides.</text>
</comment>
<evidence type="ECO:0000256" key="4">
    <source>
        <dbReference type="ARBA" id="ARBA00022540"/>
    </source>
</evidence>
<name>A0A6J2YBW6_SITOR</name>
<dbReference type="FunCoup" id="A0A6J2YBW6">
    <property type="interactions" value="2018"/>
</dbReference>
<dbReference type="GO" id="GO:0005085">
    <property type="term" value="F:guanyl-nucleotide exchange factor activity"/>
    <property type="evidence" value="ECO:0007669"/>
    <property type="project" value="TreeGrafter"/>
</dbReference>
<feature type="domain" description="Nucleotidyl transferase" evidence="10">
    <location>
        <begin position="9"/>
        <end position="151"/>
    </location>
</feature>
<dbReference type="SUPFAM" id="SSF53448">
    <property type="entry name" value="Nucleotide-diphospho-sugar transferases"/>
    <property type="match status" value="1"/>
</dbReference>
<evidence type="ECO:0000256" key="6">
    <source>
        <dbReference type="ARBA" id="ARBA00044196"/>
    </source>
</evidence>
<dbReference type="PANTHER" id="PTHR45989">
    <property type="entry name" value="TRANSLATION INITIATION FACTOR EIF-2B SUBUNIT GAMMA"/>
    <property type="match status" value="1"/>
</dbReference>
<evidence type="ECO:0000259" key="10">
    <source>
        <dbReference type="Pfam" id="PF00483"/>
    </source>
</evidence>
<dbReference type="GO" id="GO:0005829">
    <property type="term" value="C:cytosol"/>
    <property type="evidence" value="ECO:0007669"/>
    <property type="project" value="UniProtKB-SubCell"/>
</dbReference>
<dbReference type="GO" id="GO:0003743">
    <property type="term" value="F:translation initiation factor activity"/>
    <property type="evidence" value="ECO:0007669"/>
    <property type="project" value="UniProtKB-KW"/>
</dbReference>
<evidence type="ECO:0000256" key="2">
    <source>
        <dbReference type="ARBA" id="ARBA00007878"/>
    </source>
</evidence>
<evidence type="ECO:0000256" key="7">
    <source>
        <dbReference type="ARBA" id="ARBA00044229"/>
    </source>
</evidence>
<comment type="function">
    <text evidence="8">Acts as a component of the translation initiation factor 2B (eIF2B) complex, which catalyzes the exchange of GDP for GTP on the eukaryotic initiation factor 2 (eIF2) complex gamma subunit. Its guanine nucleotide exchange factor activity is repressed when bound to eIF2 complex phosphorylated on the alpha subunit, thereby limiting the amount of methionyl-initiator methionine tRNA available to the ribosome and consequently global translation is repressed.</text>
</comment>
<evidence type="ECO:0000256" key="5">
    <source>
        <dbReference type="ARBA" id="ARBA00022917"/>
    </source>
</evidence>
<keyword evidence="5" id="KW-0648">Protein biosynthesis</keyword>
<comment type="similarity">
    <text evidence="2">Belongs to the eIF-2B gamma/epsilon subunits family.</text>
</comment>
<dbReference type="OrthoDB" id="10250549at2759"/>
<evidence type="ECO:0000256" key="9">
    <source>
        <dbReference type="ARBA" id="ARBA00046432"/>
    </source>
</evidence>
<evidence type="ECO:0000256" key="3">
    <source>
        <dbReference type="ARBA" id="ARBA00022490"/>
    </source>
</evidence>
<gene>
    <name evidence="13" type="primary">LOC115885594</name>
</gene>
<keyword evidence="12" id="KW-1185">Reference proteome</keyword>
<dbReference type="InterPro" id="IPR051960">
    <property type="entry name" value="eIF2B_gamma"/>
</dbReference>
<organism evidence="12 13">
    <name type="scientific">Sitophilus oryzae</name>
    <name type="common">Rice weevil</name>
    <name type="synonym">Curculio oryzae</name>
    <dbReference type="NCBI Taxonomy" id="7048"/>
    <lineage>
        <taxon>Eukaryota</taxon>
        <taxon>Metazoa</taxon>
        <taxon>Ecdysozoa</taxon>
        <taxon>Arthropoda</taxon>
        <taxon>Hexapoda</taxon>
        <taxon>Insecta</taxon>
        <taxon>Pterygota</taxon>
        <taxon>Neoptera</taxon>
        <taxon>Endopterygota</taxon>
        <taxon>Coleoptera</taxon>
        <taxon>Polyphaga</taxon>
        <taxon>Cucujiformia</taxon>
        <taxon>Curculionidae</taxon>
        <taxon>Dryophthorinae</taxon>
        <taxon>Sitophilus</taxon>
    </lineage>
</organism>
<evidence type="ECO:0000259" key="11">
    <source>
        <dbReference type="Pfam" id="PF24894"/>
    </source>
</evidence>
<dbReference type="InParanoid" id="A0A6J2YBW6"/>
<dbReference type="RefSeq" id="XP_030760415.1">
    <property type="nucleotide sequence ID" value="XM_030904555.1"/>
</dbReference>
<evidence type="ECO:0000313" key="12">
    <source>
        <dbReference type="Proteomes" id="UP000504635"/>
    </source>
</evidence>
<dbReference type="Gene3D" id="3.90.550.10">
    <property type="entry name" value="Spore Coat Polysaccharide Biosynthesis Protein SpsA, Chain A"/>
    <property type="match status" value="1"/>
</dbReference>
<dbReference type="GeneID" id="115885594"/>
<dbReference type="AlphaFoldDB" id="A0A6J2YBW6"/>
<dbReference type="InterPro" id="IPR005835">
    <property type="entry name" value="NTP_transferase_dom"/>
</dbReference>
<keyword evidence="3" id="KW-0963">Cytoplasm</keyword>
<dbReference type="Pfam" id="PF00483">
    <property type="entry name" value="NTP_transferase"/>
    <property type="match status" value="1"/>
</dbReference>
<evidence type="ECO:0000256" key="1">
    <source>
        <dbReference type="ARBA" id="ARBA00004514"/>
    </source>
</evidence>
<evidence type="ECO:0000313" key="13">
    <source>
        <dbReference type="RefSeq" id="XP_030760415.1"/>
    </source>
</evidence>
<dbReference type="GO" id="GO:0002183">
    <property type="term" value="P:cytoplasmic translational initiation"/>
    <property type="evidence" value="ECO:0007669"/>
    <property type="project" value="TreeGrafter"/>
</dbReference>
<dbReference type="Pfam" id="PF24894">
    <property type="entry name" value="Hexapep_GlmU"/>
    <property type="match status" value="1"/>
</dbReference>
<dbReference type="InterPro" id="IPR029044">
    <property type="entry name" value="Nucleotide-diphossugar_trans"/>
</dbReference>
<dbReference type="InterPro" id="IPR056818">
    <property type="entry name" value="GlmU/GlgC-like_hexapep"/>
</dbReference>
<comment type="subcellular location">
    <subcellularLocation>
        <location evidence="1">Cytoplasm</location>
        <location evidence="1">Cytosol</location>
    </subcellularLocation>
</comment>
<reference evidence="13" key="1">
    <citation type="submission" date="2025-08" db="UniProtKB">
        <authorList>
            <consortium name="RefSeq"/>
        </authorList>
    </citation>
    <scope>IDENTIFICATION</scope>
    <source>
        <tissue evidence="13">Gonads</tissue>
    </source>
</reference>
<dbReference type="GO" id="GO:0005851">
    <property type="term" value="C:eukaryotic translation initiation factor 2B complex"/>
    <property type="evidence" value="ECO:0007669"/>
    <property type="project" value="TreeGrafter"/>
</dbReference>
<dbReference type="CDD" id="cd04198">
    <property type="entry name" value="eIF-2B_gamma_N"/>
    <property type="match status" value="1"/>
</dbReference>
<dbReference type="KEGG" id="soy:115885594"/>
<dbReference type="Proteomes" id="UP000504635">
    <property type="component" value="Unplaced"/>
</dbReference>
<sequence>MTIPAEFQAVVLAAGKGSRMLEFTSGKPKCLLPIGSKPLIWYTLSKLQKSGFTEVIMIVLEHQKTEIQSAIDIEIEKNTLNIKIDYVSVLDDKDDLGTADSLRLKEIQEKLKSDVLILSCDLITDVDLSGVLNTFRKYNASVTTLFFHSQNLEHSVVPGPKSKFKPEKDLIGIDEQNNRLVFLASASDFEEQVPLATNLLKKHPNINIYSTLVDSHVYVLKNWVIQYLKSEDNFMSLKGELIPYIVKRQLSKVPKSTDTNVSVVNTKDSNDIFSFAVEDQLEVDIREASPYSYHKGNLGSTYSDDPIRCYSYIAPKGSIGVRINTLPAYWNINGKIHEIWERVSNQTEMINKSQTAEIKSNQIDDKCIIWDEAKLFEKTSFKNSIIGAKSTVNSFSRVFNSIVMNNVVIKEKVAIENSIISDNVVIESGSKIKNCIIGNHHQIPEESEHINEILTEALMHF</sequence>
<accession>A0A6J2YBW6</accession>
<evidence type="ECO:0000256" key="8">
    <source>
        <dbReference type="ARBA" id="ARBA00045373"/>
    </source>
</evidence>